<dbReference type="PANTHER" id="PTHR43386">
    <property type="entry name" value="OLIGOPEPTIDE TRANSPORT SYSTEM PERMEASE PROTEIN APPC"/>
    <property type="match status" value="1"/>
</dbReference>
<keyword evidence="6 7" id="KW-0472">Membrane</keyword>
<feature type="transmembrane region" description="Helical" evidence="7">
    <location>
        <begin position="43"/>
        <end position="65"/>
    </location>
</feature>
<keyword evidence="2 7" id="KW-0813">Transport</keyword>
<evidence type="ECO:0000313" key="10">
    <source>
        <dbReference type="Proteomes" id="UP000283644"/>
    </source>
</evidence>
<dbReference type="InterPro" id="IPR035906">
    <property type="entry name" value="MetI-like_sf"/>
</dbReference>
<evidence type="ECO:0000256" key="2">
    <source>
        <dbReference type="ARBA" id="ARBA00022448"/>
    </source>
</evidence>
<proteinExistence type="inferred from homology"/>
<evidence type="ECO:0000259" key="8">
    <source>
        <dbReference type="PROSITE" id="PS50928"/>
    </source>
</evidence>
<dbReference type="Pfam" id="PF00528">
    <property type="entry name" value="BPD_transp_1"/>
    <property type="match status" value="1"/>
</dbReference>
<feature type="domain" description="ABC transmembrane type-1" evidence="8">
    <location>
        <begin position="122"/>
        <end position="322"/>
    </location>
</feature>
<dbReference type="PROSITE" id="PS50928">
    <property type="entry name" value="ABC_TM1"/>
    <property type="match status" value="1"/>
</dbReference>
<dbReference type="PANTHER" id="PTHR43386:SF1">
    <property type="entry name" value="D,D-DIPEPTIDE TRANSPORT SYSTEM PERMEASE PROTEIN DDPC-RELATED"/>
    <property type="match status" value="1"/>
</dbReference>
<dbReference type="SUPFAM" id="SSF161098">
    <property type="entry name" value="MetI-like"/>
    <property type="match status" value="1"/>
</dbReference>
<evidence type="ECO:0000256" key="6">
    <source>
        <dbReference type="ARBA" id="ARBA00023136"/>
    </source>
</evidence>
<dbReference type="InterPro" id="IPR050366">
    <property type="entry name" value="BP-dependent_transpt_permease"/>
</dbReference>
<dbReference type="GO" id="GO:0005886">
    <property type="term" value="C:plasma membrane"/>
    <property type="evidence" value="ECO:0007669"/>
    <property type="project" value="UniProtKB-SubCell"/>
</dbReference>
<dbReference type="EMBL" id="QXGH01000033">
    <property type="protein sequence ID" value="RHW24330.1"/>
    <property type="molecule type" value="Genomic_DNA"/>
</dbReference>
<evidence type="ECO:0000256" key="5">
    <source>
        <dbReference type="ARBA" id="ARBA00022989"/>
    </source>
</evidence>
<dbReference type="RefSeq" id="WP_118927953.1">
    <property type="nucleotide sequence ID" value="NZ_QXGH01000033.1"/>
</dbReference>
<dbReference type="InterPro" id="IPR025966">
    <property type="entry name" value="OppC_N"/>
</dbReference>
<dbReference type="Pfam" id="PF12911">
    <property type="entry name" value="OppC_N"/>
    <property type="match status" value="1"/>
</dbReference>
<comment type="subcellular location">
    <subcellularLocation>
        <location evidence="1 7">Cell membrane</location>
        <topology evidence="1 7">Multi-pass membrane protein</topology>
    </subcellularLocation>
</comment>
<comment type="similarity">
    <text evidence="7">Belongs to the binding-protein-dependent transport system permease family.</text>
</comment>
<reference evidence="9 10" key="1">
    <citation type="submission" date="2018-09" db="EMBL/GenBank/DDBJ databases">
        <title>Genome sequencing of Nocardioides immobilis CCTCC AB 2017083 for comparison to Nocardioides silvaticus.</title>
        <authorList>
            <person name="Li C."/>
            <person name="Wang G."/>
        </authorList>
    </citation>
    <scope>NUCLEOTIDE SEQUENCE [LARGE SCALE GENOMIC DNA]</scope>
    <source>
        <strain evidence="9 10">CCTCC AB 2017083</strain>
    </source>
</reference>
<dbReference type="Proteomes" id="UP000283644">
    <property type="component" value="Unassembled WGS sequence"/>
</dbReference>
<dbReference type="Gene3D" id="1.10.3720.10">
    <property type="entry name" value="MetI-like"/>
    <property type="match status" value="1"/>
</dbReference>
<evidence type="ECO:0000256" key="3">
    <source>
        <dbReference type="ARBA" id="ARBA00022475"/>
    </source>
</evidence>
<dbReference type="CDD" id="cd06261">
    <property type="entry name" value="TM_PBP2"/>
    <property type="match status" value="1"/>
</dbReference>
<sequence length="335" mass="36041">MTLPAGDLEVHGETVARPPEAERKAIAGRSPTRIALDRLRKDPIAVVCFLIVVLFAAIAVFGGLIQDLLGVSTETVRATDVIHPVTRLPLEGPPTGTFDPDHPFGVAPGNGTDNLAVWIEGCRTSLYLATVAAVLSTIIGVTLGLIAGFMGGIVDSIISFATDLFLTFPFLVMALAISPILNDRFGDDTDKLRFASFYSLVAILVVFGWMGVARLVRGEVLSLREREFVKAARVIGVPTHRILIREMLPNLIAPIVISFSLGLPAFVAAEAGLSFLGIGVFGRESWGQTINAATTWWEDYPLYLLEPVLGIAILVVALNLLGDALRDAFDPKTRR</sequence>
<evidence type="ECO:0000256" key="7">
    <source>
        <dbReference type="RuleBase" id="RU363032"/>
    </source>
</evidence>
<feature type="transmembrane region" description="Helical" evidence="7">
    <location>
        <begin position="157"/>
        <end position="177"/>
    </location>
</feature>
<keyword evidence="3" id="KW-1003">Cell membrane</keyword>
<dbReference type="OrthoDB" id="8906042at2"/>
<feature type="transmembrane region" description="Helical" evidence="7">
    <location>
        <begin position="251"/>
        <end position="282"/>
    </location>
</feature>
<name>A0A417XVM8_9ACTN</name>
<evidence type="ECO:0000256" key="4">
    <source>
        <dbReference type="ARBA" id="ARBA00022692"/>
    </source>
</evidence>
<protein>
    <submittedName>
        <fullName evidence="9">ABC transporter permease</fullName>
    </submittedName>
</protein>
<dbReference type="InterPro" id="IPR000515">
    <property type="entry name" value="MetI-like"/>
</dbReference>
<evidence type="ECO:0000313" key="9">
    <source>
        <dbReference type="EMBL" id="RHW24330.1"/>
    </source>
</evidence>
<feature type="transmembrane region" description="Helical" evidence="7">
    <location>
        <begin position="126"/>
        <end position="150"/>
    </location>
</feature>
<accession>A0A417XVM8</accession>
<evidence type="ECO:0000256" key="1">
    <source>
        <dbReference type="ARBA" id="ARBA00004651"/>
    </source>
</evidence>
<keyword evidence="5 7" id="KW-1133">Transmembrane helix</keyword>
<organism evidence="9 10">
    <name type="scientific">Nocardioides immobilis</name>
    <dbReference type="NCBI Taxonomy" id="2049295"/>
    <lineage>
        <taxon>Bacteria</taxon>
        <taxon>Bacillati</taxon>
        <taxon>Actinomycetota</taxon>
        <taxon>Actinomycetes</taxon>
        <taxon>Propionibacteriales</taxon>
        <taxon>Nocardioidaceae</taxon>
        <taxon>Nocardioides</taxon>
    </lineage>
</organism>
<feature type="transmembrane region" description="Helical" evidence="7">
    <location>
        <begin position="197"/>
        <end position="216"/>
    </location>
</feature>
<keyword evidence="10" id="KW-1185">Reference proteome</keyword>
<feature type="transmembrane region" description="Helical" evidence="7">
    <location>
        <begin position="302"/>
        <end position="325"/>
    </location>
</feature>
<dbReference type="GO" id="GO:0055085">
    <property type="term" value="P:transmembrane transport"/>
    <property type="evidence" value="ECO:0007669"/>
    <property type="project" value="InterPro"/>
</dbReference>
<gene>
    <name evidence="9" type="ORF">D0Z08_24755</name>
</gene>
<dbReference type="AlphaFoldDB" id="A0A417XVM8"/>
<keyword evidence="4 7" id="KW-0812">Transmembrane</keyword>
<comment type="caution">
    <text evidence="9">The sequence shown here is derived from an EMBL/GenBank/DDBJ whole genome shotgun (WGS) entry which is preliminary data.</text>
</comment>